<comment type="caution">
    <text evidence="2">The sequence shown here is derived from an EMBL/GenBank/DDBJ whole genome shotgun (WGS) entry which is preliminary data.</text>
</comment>
<proteinExistence type="predicted"/>
<dbReference type="EMBL" id="NBNE01000986">
    <property type="protein sequence ID" value="OWZ16153.1"/>
    <property type="molecule type" value="Genomic_DNA"/>
</dbReference>
<protein>
    <recommendedName>
        <fullName evidence="4">Secreted protein</fullName>
    </recommendedName>
</protein>
<feature type="signal peptide" evidence="1">
    <location>
        <begin position="1"/>
        <end position="18"/>
    </location>
</feature>
<keyword evidence="1" id="KW-0732">Signal</keyword>
<dbReference type="AlphaFoldDB" id="A0A225WEJ4"/>
<accession>A0A225WEJ4</accession>
<evidence type="ECO:0000313" key="2">
    <source>
        <dbReference type="EMBL" id="OWZ16153.1"/>
    </source>
</evidence>
<dbReference type="Proteomes" id="UP000198211">
    <property type="component" value="Unassembled WGS sequence"/>
</dbReference>
<feature type="chain" id="PRO_5012533539" description="Secreted protein" evidence="1">
    <location>
        <begin position="19"/>
        <end position="112"/>
    </location>
</feature>
<evidence type="ECO:0000256" key="1">
    <source>
        <dbReference type="SAM" id="SignalP"/>
    </source>
</evidence>
<gene>
    <name evidence="2" type="ORF">PHMEG_00010096</name>
</gene>
<evidence type="ECO:0000313" key="3">
    <source>
        <dbReference type="Proteomes" id="UP000198211"/>
    </source>
</evidence>
<organism evidence="2 3">
    <name type="scientific">Phytophthora megakarya</name>
    <dbReference type="NCBI Taxonomy" id="4795"/>
    <lineage>
        <taxon>Eukaryota</taxon>
        <taxon>Sar</taxon>
        <taxon>Stramenopiles</taxon>
        <taxon>Oomycota</taxon>
        <taxon>Peronosporomycetes</taxon>
        <taxon>Peronosporales</taxon>
        <taxon>Peronosporaceae</taxon>
        <taxon>Phytophthora</taxon>
    </lineage>
</organism>
<sequence>MATTSVRFVWSLIRVCSACSSASRFSSTTRSRPTLPASSGRLASAPLLLPGTAGWDTSVSSISLPTSLMLAPSTSRSSMLQIWWAPVRAKDSALEYHVAVGGSAVVGSGGRL</sequence>
<reference evidence="3" key="1">
    <citation type="submission" date="2017-03" db="EMBL/GenBank/DDBJ databases">
        <title>Phytopthora megakarya and P. palmivora, two closely related causual agents of cacao black pod achieved similar genome size and gene model numbers by different mechanisms.</title>
        <authorList>
            <person name="Ali S."/>
            <person name="Shao J."/>
            <person name="Larry D.J."/>
            <person name="Kronmiller B."/>
            <person name="Shen D."/>
            <person name="Strem M.D."/>
            <person name="Melnick R.L."/>
            <person name="Guiltinan M.J."/>
            <person name="Tyler B.M."/>
            <person name="Meinhardt L.W."/>
            <person name="Bailey B.A."/>
        </authorList>
    </citation>
    <scope>NUCLEOTIDE SEQUENCE [LARGE SCALE GENOMIC DNA]</scope>
    <source>
        <strain evidence="3">zdho120</strain>
    </source>
</reference>
<keyword evidence="3" id="KW-1185">Reference proteome</keyword>
<name>A0A225WEJ4_9STRA</name>
<dbReference type="OrthoDB" id="10574460at2759"/>
<evidence type="ECO:0008006" key="4">
    <source>
        <dbReference type="Google" id="ProtNLM"/>
    </source>
</evidence>